<dbReference type="CDD" id="cd18719">
    <property type="entry name" value="PIN_Zc3h12a-N4BP1-like"/>
    <property type="match status" value="1"/>
</dbReference>
<feature type="region of interest" description="Disordered" evidence="1">
    <location>
        <begin position="115"/>
        <end position="149"/>
    </location>
</feature>
<dbReference type="Proteomes" id="UP000076502">
    <property type="component" value="Unassembled WGS sequence"/>
</dbReference>
<evidence type="ECO:0000259" key="2">
    <source>
        <dbReference type="Pfam" id="PF11977"/>
    </source>
</evidence>
<accession>A0A154PQ68</accession>
<evidence type="ECO:0000313" key="3">
    <source>
        <dbReference type="EMBL" id="KZC13270.1"/>
    </source>
</evidence>
<dbReference type="GO" id="GO:0005634">
    <property type="term" value="C:nucleus"/>
    <property type="evidence" value="ECO:0007669"/>
    <property type="project" value="TreeGrafter"/>
</dbReference>
<dbReference type="EMBL" id="KQ434998">
    <property type="protein sequence ID" value="KZC13270.1"/>
    <property type="molecule type" value="Genomic_DNA"/>
</dbReference>
<feature type="compositionally biased region" description="Polar residues" evidence="1">
    <location>
        <begin position="372"/>
        <end position="385"/>
    </location>
</feature>
<reference evidence="3 4" key="1">
    <citation type="submission" date="2015-07" db="EMBL/GenBank/DDBJ databases">
        <title>The genome of Dufourea novaeangliae.</title>
        <authorList>
            <person name="Pan H."/>
            <person name="Kapheim K."/>
        </authorList>
    </citation>
    <scope>NUCLEOTIDE SEQUENCE [LARGE SCALE GENOMIC DNA]</scope>
    <source>
        <strain evidence="3">0120121106</strain>
        <tissue evidence="3">Whole body</tissue>
    </source>
</reference>
<protein>
    <submittedName>
        <fullName evidence="3">Putative ribonuclease ZC3H12C</fullName>
    </submittedName>
</protein>
<proteinExistence type="predicted"/>
<name>A0A154PQ68_DUFNO</name>
<feature type="domain" description="RNase NYN" evidence="2">
    <location>
        <begin position="393"/>
        <end position="539"/>
    </location>
</feature>
<dbReference type="Pfam" id="PF11977">
    <property type="entry name" value="RNase_Zc3h12a"/>
    <property type="match status" value="1"/>
</dbReference>
<dbReference type="Gene3D" id="3.40.50.11980">
    <property type="match status" value="1"/>
</dbReference>
<dbReference type="GO" id="GO:0036464">
    <property type="term" value="C:cytoplasmic ribonucleoprotein granule"/>
    <property type="evidence" value="ECO:0007669"/>
    <property type="project" value="TreeGrafter"/>
</dbReference>
<evidence type="ECO:0000256" key="1">
    <source>
        <dbReference type="SAM" id="MobiDB-lite"/>
    </source>
</evidence>
<dbReference type="GO" id="GO:0003729">
    <property type="term" value="F:mRNA binding"/>
    <property type="evidence" value="ECO:0007669"/>
    <property type="project" value="TreeGrafter"/>
</dbReference>
<dbReference type="AlphaFoldDB" id="A0A154PQ68"/>
<evidence type="ECO:0000313" key="4">
    <source>
        <dbReference type="Proteomes" id="UP000076502"/>
    </source>
</evidence>
<dbReference type="InterPro" id="IPR021869">
    <property type="entry name" value="RNase_Zc3h12_NYN"/>
</dbReference>
<dbReference type="InterPro" id="IPR051101">
    <property type="entry name" value="ZC3H12/N4BP1_RNase_Reg"/>
</dbReference>
<dbReference type="OMA" id="DIVVVWS"/>
<dbReference type="OrthoDB" id="392925at2759"/>
<dbReference type="FunFam" id="3.40.50.11980:FF:000001">
    <property type="entry name" value="ZC3H12A isoform 1"/>
    <property type="match status" value="1"/>
</dbReference>
<feature type="compositionally biased region" description="Basic residues" evidence="1">
    <location>
        <begin position="135"/>
        <end position="145"/>
    </location>
</feature>
<gene>
    <name evidence="3" type="ORF">WN55_05576</name>
</gene>
<organism evidence="3 4">
    <name type="scientific">Dufourea novaeangliae</name>
    <name type="common">Sweat bee</name>
    <dbReference type="NCBI Taxonomy" id="178035"/>
    <lineage>
        <taxon>Eukaryota</taxon>
        <taxon>Metazoa</taxon>
        <taxon>Ecdysozoa</taxon>
        <taxon>Arthropoda</taxon>
        <taxon>Hexapoda</taxon>
        <taxon>Insecta</taxon>
        <taxon>Pterygota</taxon>
        <taxon>Neoptera</taxon>
        <taxon>Endopterygota</taxon>
        <taxon>Hymenoptera</taxon>
        <taxon>Apocrita</taxon>
        <taxon>Aculeata</taxon>
        <taxon>Apoidea</taxon>
        <taxon>Anthophila</taxon>
        <taxon>Halictidae</taxon>
        <taxon>Rophitinae</taxon>
        <taxon>Dufourea</taxon>
    </lineage>
</organism>
<dbReference type="STRING" id="178035.A0A154PQ68"/>
<sequence>MSALNDSVIICDAVSNSAEKKTSLRSKNRVKIVKKTFYENSLRHIQLSAKRWRQIEAQKKLLQNVKQVDNNKNTFFSSEADSVEQDSVIILSDNEFESTSKENEDICKDSECTKKRSFESSEDDSNKPLGQRETRAKKHQRKKRKVDSVSSINNNTSCLLISDTEDSDIVTIAANNENIAPLDSINQSSDDIVVVWSSSNTALPDATIEEDRTLNDEKEKESTTNCEKEEETVEQQEISNRLFMIDCSPNEKNLKYLRHTKNFDKCFTPNAVKKNQNNEPDLIFSIPGLVFPMATDISHTIMMKKPKSLFNALAKLELKASESYTEQTPLPSTSKESTSKESTSKESTSKESTSKESTSKESTAKESTSKENNTLLTTSHTTIPSTPAKLTRLRPIIIDGNNVAMAYTNGKAFSEKGILMVIDYFKKRGHSVKVFIPQYRRAVIHQMLEKWYTEGIAVFTPSRYIAGRWITSYDDRYILQYATMCEGIVISMDQYRDLYKEKPEWRETILNRLLVPTFVGDIVMFPDDPLGRSGPRLDEFLRY</sequence>
<dbReference type="PANTHER" id="PTHR12876:SF35">
    <property type="entry name" value="LD08718P-RELATED"/>
    <property type="match status" value="1"/>
</dbReference>
<dbReference type="PANTHER" id="PTHR12876">
    <property type="entry name" value="N4BP1-RELATED"/>
    <property type="match status" value="1"/>
</dbReference>
<dbReference type="GO" id="GO:0004521">
    <property type="term" value="F:RNA endonuclease activity"/>
    <property type="evidence" value="ECO:0007669"/>
    <property type="project" value="TreeGrafter"/>
</dbReference>
<keyword evidence="4" id="KW-1185">Reference proteome</keyword>
<feature type="compositionally biased region" description="Basic and acidic residues" evidence="1">
    <location>
        <begin position="115"/>
        <end position="134"/>
    </location>
</feature>
<feature type="compositionally biased region" description="Polar residues" evidence="1">
    <location>
        <begin position="322"/>
        <end position="331"/>
    </location>
</feature>
<feature type="compositionally biased region" description="Basic and acidic residues" evidence="1">
    <location>
        <begin position="337"/>
        <end position="369"/>
    </location>
</feature>
<feature type="region of interest" description="Disordered" evidence="1">
    <location>
        <begin position="321"/>
        <end position="385"/>
    </location>
</feature>